<dbReference type="Gene3D" id="1.10.245.10">
    <property type="entry name" value="SWIB/MDM2 domain"/>
    <property type="match status" value="1"/>
</dbReference>
<dbReference type="Pfam" id="PF02201">
    <property type="entry name" value="SWIB"/>
    <property type="match status" value="1"/>
</dbReference>
<sequence length="85" mass="9568">MAGSTKTDGAHKTVQPSPELGAVVGNDPLKRTDVVSKIWEYIKKNNLQNEKDKRQIDADDKLEKVFGKKQVSMFEMNKLISAHLK</sequence>
<dbReference type="InterPro" id="IPR036885">
    <property type="entry name" value="SWIB_MDM2_dom_sf"/>
</dbReference>
<dbReference type="InterPro" id="IPR003121">
    <property type="entry name" value="SWIB_MDM2_domain"/>
</dbReference>
<dbReference type="PANTHER" id="PTHR13844">
    <property type="entry name" value="SWI/SNF-RELATED MATRIX-ASSOCIATED ACTIN-DEPENDENT REGULATOR OF CHROMATIN SUBFAMILY D"/>
    <property type="match status" value="1"/>
</dbReference>
<evidence type="ECO:0000259" key="2">
    <source>
        <dbReference type="PROSITE" id="PS51925"/>
    </source>
</evidence>
<dbReference type="RefSeq" id="WP_252167651.1">
    <property type="nucleotide sequence ID" value="NZ_CP084930.1"/>
</dbReference>
<dbReference type="SMART" id="SM00151">
    <property type="entry name" value="SWIB"/>
    <property type="match status" value="1"/>
</dbReference>
<reference evidence="3" key="1">
    <citation type="journal article" date="2022" name="Toxins">
        <title>Genomic Analysis of Sphingopyxis sp. USTB-05 for Biodegrading Cyanobacterial Hepatotoxins.</title>
        <authorList>
            <person name="Liu C."/>
            <person name="Xu Q."/>
            <person name="Zhao Z."/>
            <person name="Zhang H."/>
            <person name="Liu X."/>
            <person name="Yin C."/>
            <person name="Liu Y."/>
            <person name="Yan H."/>
        </authorList>
    </citation>
    <scope>NUCLEOTIDE SEQUENCE</scope>
    <source>
        <strain evidence="3">NBD5</strain>
    </source>
</reference>
<dbReference type="Proteomes" id="UP001056937">
    <property type="component" value="Chromosome 1"/>
</dbReference>
<dbReference type="InterPro" id="IPR019835">
    <property type="entry name" value="SWIB_domain"/>
</dbReference>
<gene>
    <name evidence="3" type="ORF">LHA26_05090</name>
</gene>
<dbReference type="PROSITE" id="PS51925">
    <property type="entry name" value="SWIB_MDM2"/>
    <property type="match status" value="1"/>
</dbReference>
<organism evidence="3 4">
    <name type="scientific">Sphingomonas morindae</name>
    <dbReference type="NCBI Taxonomy" id="1541170"/>
    <lineage>
        <taxon>Bacteria</taxon>
        <taxon>Pseudomonadati</taxon>
        <taxon>Pseudomonadota</taxon>
        <taxon>Alphaproteobacteria</taxon>
        <taxon>Sphingomonadales</taxon>
        <taxon>Sphingomonadaceae</taxon>
        <taxon>Sphingomonas</taxon>
    </lineage>
</organism>
<proteinExistence type="predicted"/>
<feature type="region of interest" description="Disordered" evidence="1">
    <location>
        <begin position="1"/>
        <end position="26"/>
    </location>
</feature>
<name>A0ABY4XAE3_9SPHN</name>
<evidence type="ECO:0000313" key="4">
    <source>
        <dbReference type="Proteomes" id="UP001056937"/>
    </source>
</evidence>
<protein>
    <submittedName>
        <fullName evidence="3">SWIB/MDM2 domain-containing protein</fullName>
    </submittedName>
</protein>
<dbReference type="SUPFAM" id="SSF47592">
    <property type="entry name" value="SWIB/MDM2 domain"/>
    <property type="match status" value="1"/>
</dbReference>
<evidence type="ECO:0000313" key="3">
    <source>
        <dbReference type="EMBL" id="USI73845.1"/>
    </source>
</evidence>
<dbReference type="CDD" id="cd10567">
    <property type="entry name" value="SWIB-MDM2_like"/>
    <property type="match status" value="1"/>
</dbReference>
<dbReference type="EMBL" id="CP084930">
    <property type="protein sequence ID" value="USI73845.1"/>
    <property type="molecule type" value="Genomic_DNA"/>
</dbReference>
<keyword evidence="4" id="KW-1185">Reference proteome</keyword>
<accession>A0ABY4XAE3</accession>
<evidence type="ECO:0000256" key="1">
    <source>
        <dbReference type="SAM" id="MobiDB-lite"/>
    </source>
</evidence>
<feature type="domain" description="DM2" evidence="2">
    <location>
        <begin position="9"/>
        <end position="85"/>
    </location>
</feature>